<reference evidence="11" key="1">
    <citation type="submission" date="2023-07" db="EMBL/GenBank/DDBJ databases">
        <title>Draft genome sequence of the endophytic actinobacterium Streptomyces justiciae WPN32, a potential antibiotic producer.</title>
        <authorList>
            <person name="Yasawong M."/>
            <person name="Pana W."/>
            <person name="Ganta P."/>
            <person name="Santapan N."/>
            <person name="Songngamsuk T."/>
            <person name="Phatcharaharikarn M."/>
            <person name="Kerdtoob S."/>
            <person name="Nantapong N."/>
        </authorList>
    </citation>
    <scope>NUCLEOTIDE SEQUENCE [LARGE SCALE GENOMIC DNA]</scope>
    <source>
        <strain evidence="11">WPN32</strain>
    </source>
</reference>
<keyword evidence="4 8" id="KW-0249">Electron transport</keyword>
<feature type="region of interest" description="Disordered" evidence="9">
    <location>
        <begin position="1"/>
        <end position="31"/>
    </location>
</feature>
<dbReference type="EMBL" id="JAVTLL010000001">
    <property type="protein sequence ID" value="MDT7839103.1"/>
    <property type="molecule type" value="Genomic_DNA"/>
</dbReference>
<keyword evidence="3 8" id="KW-0479">Metal-binding</keyword>
<evidence type="ECO:0000313" key="11">
    <source>
        <dbReference type="Proteomes" id="UP001257948"/>
    </source>
</evidence>
<keyword evidence="2 8" id="KW-0813">Transport</keyword>
<dbReference type="Proteomes" id="UP001257948">
    <property type="component" value="Unassembled WGS sequence"/>
</dbReference>
<keyword evidence="5 8" id="KW-0408">Iron</keyword>
<dbReference type="PANTHER" id="PTHR36923">
    <property type="entry name" value="FERREDOXIN"/>
    <property type="match status" value="1"/>
</dbReference>
<dbReference type="InterPro" id="IPR051269">
    <property type="entry name" value="Fe-S_cluster_ET"/>
</dbReference>
<keyword evidence="11" id="KW-1185">Reference proteome</keyword>
<accession>A0ABU3LKG8</accession>
<evidence type="ECO:0000256" key="5">
    <source>
        <dbReference type="ARBA" id="ARBA00023004"/>
    </source>
</evidence>
<comment type="cofactor">
    <cofactor evidence="1">
        <name>[3Fe-4S] cluster</name>
        <dbReference type="ChEBI" id="CHEBI:21137"/>
    </cofactor>
</comment>
<keyword evidence="7" id="KW-0003">3Fe-4S</keyword>
<dbReference type="SUPFAM" id="SSF54862">
    <property type="entry name" value="4Fe-4S ferredoxins"/>
    <property type="match status" value="1"/>
</dbReference>
<protein>
    <recommendedName>
        <fullName evidence="8">Ferredoxin</fullName>
    </recommendedName>
</protein>
<comment type="caution">
    <text evidence="10">The sequence shown here is derived from an EMBL/GenBank/DDBJ whole genome shotgun (WGS) entry which is preliminary data.</text>
</comment>
<evidence type="ECO:0000256" key="1">
    <source>
        <dbReference type="ARBA" id="ARBA00001927"/>
    </source>
</evidence>
<gene>
    <name evidence="10" type="ORF">RQC66_00015</name>
</gene>
<dbReference type="Gene3D" id="3.30.70.20">
    <property type="match status" value="1"/>
</dbReference>
<comment type="function">
    <text evidence="8">Ferredoxins are iron-sulfur proteins that transfer electrons in a wide variety of metabolic reactions.</text>
</comment>
<evidence type="ECO:0000313" key="10">
    <source>
        <dbReference type="EMBL" id="MDT7839103.1"/>
    </source>
</evidence>
<evidence type="ECO:0000256" key="8">
    <source>
        <dbReference type="RuleBase" id="RU368020"/>
    </source>
</evidence>
<dbReference type="InterPro" id="IPR001080">
    <property type="entry name" value="3Fe4S_ferredoxin"/>
</dbReference>
<evidence type="ECO:0000256" key="6">
    <source>
        <dbReference type="ARBA" id="ARBA00023014"/>
    </source>
</evidence>
<evidence type="ECO:0000256" key="4">
    <source>
        <dbReference type="ARBA" id="ARBA00022982"/>
    </source>
</evidence>
<dbReference type="PANTHER" id="PTHR36923:SF3">
    <property type="entry name" value="FERREDOXIN"/>
    <property type="match status" value="1"/>
</dbReference>
<sequence length="113" mass="11458">MADPAHPAHTADTADTAGTTDTAGTAGTAGTADTARVGIRVDRDSCVGSGACALFEPEFFDQSEEDGLVVLRAREAGAEALPALRRAASRCPARAITLVPSDGQGSAGWDRSD</sequence>
<evidence type="ECO:0000256" key="7">
    <source>
        <dbReference type="ARBA" id="ARBA00023291"/>
    </source>
</evidence>
<proteinExistence type="predicted"/>
<dbReference type="Pfam" id="PF13370">
    <property type="entry name" value="Fer4_13"/>
    <property type="match status" value="1"/>
</dbReference>
<dbReference type="PRINTS" id="PR00352">
    <property type="entry name" value="3FE4SFRDOXIN"/>
</dbReference>
<evidence type="ECO:0000256" key="9">
    <source>
        <dbReference type="SAM" id="MobiDB-lite"/>
    </source>
</evidence>
<dbReference type="RefSeq" id="WP_314196638.1">
    <property type="nucleotide sequence ID" value="NZ_JAVTLL010000001.1"/>
</dbReference>
<evidence type="ECO:0000256" key="3">
    <source>
        <dbReference type="ARBA" id="ARBA00022723"/>
    </source>
</evidence>
<name>A0ABU3LKG8_9ACTN</name>
<organism evidence="10 11">
    <name type="scientific">Streptomyces justiciae</name>
    <dbReference type="NCBI Taxonomy" id="2780140"/>
    <lineage>
        <taxon>Bacteria</taxon>
        <taxon>Bacillati</taxon>
        <taxon>Actinomycetota</taxon>
        <taxon>Actinomycetes</taxon>
        <taxon>Kitasatosporales</taxon>
        <taxon>Streptomycetaceae</taxon>
        <taxon>Streptomyces</taxon>
    </lineage>
</organism>
<keyword evidence="6 8" id="KW-0411">Iron-sulfur</keyword>
<evidence type="ECO:0000256" key="2">
    <source>
        <dbReference type="ARBA" id="ARBA00022448"/>
    </source>
</evidence>